<evidence type="ECO:0000256" key="2">
    <source>
        <dbReference type="SAM" id="MobiDB-lite"/>
    </source>
</evidence>
<keyword evidence="1" id="KW-0175">Coiled coil</keyword>
<accession>A0AAZ3NU97</accession>
<dbReference type="GO" id="GO:0005737">
    <property type="term" value="C:cytoplasm"/>
    <property type="evidence" value="ECO:0007669"/>
    <property type="project" value="TreeGrafter"/>
</dbReference>
<dbReference type="PANTHER" id="PTHR21707:SF42">
    <property type="entry name" value="FLAGELLUM-ASSOCIATED COILED-COIL DOMAIN-CONTAINING PROTEIN 1"/>
    <property type="match status" value="1"/>
</dbReference>
<gene>
    <name evidence="3" type="primary">LOC121845700</name>
</gene>
<dbReference type="PANTHER" id="PTHR21707">
    <property type="entry name" value="FLAGELLUM-ASSOCIATED COILED-COIL DOMAIN-CONTAINING PROTEIN 1"/>
    <property type="match status" value="1"/>
</dbReference>
<dbReference type="Proteomes" id="UP000694402">
    <property type="component" value="Unassembled WGS sequence"/>
</dbReference>
<dbReference type="Ensembl" id="ENSOTST00005181261.1">
    <property type="protein sequence ID" value="ENSOTSP00005107816.1"/>
    <property type="gene ID" value="ENSOTSG00005067944.1"/>
</dbReference>
<protein>
    <recommendedName>
        <fullName evidence="5">Amyotrophic lateral sclerosis 2 chromosomal region candidate gene 12 protein</fullName>
    </recommendedName>
</protein>
<dbReference type="InterPro" id="IPR026674">
    <property type="entry name" value="FLACC1"/>
</dbReference>
<feature type="region of interest" description="Disordered" evidence="2">
    <location>
        <begin position="227"/>
        <end position="247"/>
    </location>
</feature>
<reference evidence="3" key="2">
    <citation type="submission" date="2025-08" db="UniProtKB">
        <authorList>
            <consortium name="Ensembl"/>
        </authorList>
    </citation>
    <scope>IDENTIFICATION</scope>
</reference>
<organism evidence="3 4">
    <name type="scientific">Oncorhynchus tshawytscha</name>
    <name type="common">Chinook salmon</name>
    <name type="synonym">Salmo tshawytscha</name>
    <dbReference type="NCBI Taxonomy" id="74940"/>
    <lineage>
        <taxon>Eukaryota</taxon>
        <taxon>Metazoa</taxon>
        <taxon>Chordata</taxon>
        <taxon>Craniata</taxon>
        <taxon>Vertebrata</taxon>
        <taxon>Euteleostomi</taxon>
        <taxon>Actinopterygii</taxon>
        <taxon>Neopterygii</taxon>
        <taxon>Teleostei</taxon>
        <taxon>Protacanthopterygii</taxon>
        <taxon>Salmoniformes</taxon>
        <taxon>Salmonidae</taxon>
        <taxon>Salmoninae</taxon>
        <taxon>Oncorhynchus</taxon>
    </lineage>
</organism>
<dbReference type="AlphaFoldDB" id="A0AAZ3NU97"/>
<reference evidence="3" key="3">
    <citation type="submission" date="2025-09" db="UniProtKB">
        <authorList>
            <consortium name="Ensembl"/>
        </authorList>
    </citation>
    <scope>IDENTIFICATION</scope>
</reference>
<reference evidence="4" key="1">
    <citation type="journal article" date="2018" name="PLoS ONE">
        <title>Chinook salmon (Oncorhynchus tshawytscha) genome and transcriptome.</title>
        <authorList>
            <person name="Christensen K.A."/>
            <person name="Leong J.S."/>
            <person name="Sakhrani D."/>
            <person name="Biagi C.A."/>
            <person name="Minkley D.R."/>
            <person name="Withler R.E."/>
            <person name="Rondeau E.B."/>
            <person name="Koop B.F."/>
            <person name="Devlin R.H."/>
        </authorList>
    </citation>
    <scope>NUCLEOTIDE SEQUENCE [LARGE SCALE GENOMIC DNA]</scope>
</reference>
<dbReference type="GeneTree" id="ENSGT00970000198411"/>
<feature type="coiled-coil region" evidence="1">
    <location>
        <begin position="151"/>
        <end position="189"/>
    </location>
</feature>
<proteinExistence type="predicted"/>
<name>A0AAZ3NU97_ONCTS</name>
<feature type="coiled-coil region" evidence="1">
    <location>
        <begin position="23"/>
        <end position="76"/>
    </location>
</feature>
<evidence type="ECO:0000256" key="1">
    <source>
        <dbReference type="SAM" id="Coils"/>
    </source>
</evidence>
<keyword evidence="4" id="KW-1185">Reference proteome</keyword>
<sequence>MVNGNRMHLSSISSLINKRQGFLQDMQEQMGKLTDLLKDERRSHQHSCRALLDEAERRAERVRQQQQQEIEQLMQAHRSEISALVTLHTKTLEGEKGCAEERCALLEKEYDFLKSSFRTYKDSIFEEMRSSWLRKENSWKEEQERHLMDQLMHSREQLNKSEQEKDNQRKAFEAEMAELQARFEEEIQVLAGELTEKDVTISLLRTAYHQTQEQLDIVTCRMSDFGKNPSQLGPRRMSCITQEPTEP</sequence>
<evidence type="ECO:0008006" key="5">
    <source>
        <dbReference type="Google" id="ProtNLM"/>
    </source>
</evidence>
<evidence type="ECO:0000313" key="3">
    <source>
        <dbReference type="Ensembl" id="ENSOTSP00005107816.1"/>
    </source>
</evidence>
<evidence type="ECO:0000313" key="4">
    <source>
        <dbReference type="Proteomes" id="UP000694402"/>
    </source>
</evidence>